<organism evidence="1 2">
    <name type="scientific">Candidatus Tidjanibacter faecipullorum</name>
    <dbReference type="NCBI Taxonomy" id="2838766"/>
    <lineage>
        <taxon>Bacteria</taxon>
        <taxon>Pseudomonadati</taxon>
        <taxon>Bacteroidota</taxon>
        <taxon>Bacteroidia</taxon>
        <taxon>Bacteroidales</taxon>
        <taxon>Rikenellaceae</taxon>
        <taxon>Tidjanibacter</taxon>
    </lineage>
</organism>
<accession>A0A9D2ILQ7</accession>
<dbReference type="Proteomes" id="UP000824014">
    <property type="component" value="Unassembled WGS sequence"/>
</dbReference>
<name>A0A9D2ILQ7_9BACT</name>
<gene>
    <name evidence="1" type="ORF">H9816_06555</name>
</gene>
<sequence length="74" mass="8306">MIETNEQRLRDELEANFYASFSMFPQAEQVEIFRAMLAIMTGQEPVLTSGLAQAFIHSLAGYTRALQHKTGGNQ</sequence>
<proteinExistence type="predicted"/>
<evidence type="ECO:0000313" key="2">
    <source>
        <dbReference type="Proteomes" id="UP000824014"/>
    </source>
</evidence>
<comment type="caution">
    <text evidence="1">The sequence shown here is derived from an EMBL/GenBank/DDBJ whole genome shotgun (WGS) entry which is preliminary data.</text>
</comment>
<evidence type="ECO:0000313" key="1">
    <source>
        <dbReference type="EMBL" id="HIZ15554.1"/>
    </source>
</evidence>
<dbReference type="AlphaFoldDB" id="A0A9D2ILQ7"/>
<reference evidence="1" key="2">
    <citation type="submission" date="2021-04" db="EMBL/GenBank/DDBJ databases">
        <authorList>
            <person name="Gilroy R."/>
        </authorList>
    </citation>
    <scope>NUCLEOTIDE SEQUENCE</scope>
    <source>
        <strain evidence="1">ChiHjej11B10-19426</strain>
    </source>
</reference>
<reference evidence="1" key="1">
    <citation type="journal article" date="2021" name="PeerJ">
        <title>Extensive microbial diversity within the chicken gut microbiome revealed by metagenomics and culture.</title>
        <authorList>
            <person name="Gilroy R."/>
            <person name="Ravi A."/>
            <person name="Getino M."/>
            <person name="Pursley I."/>
            <person name="Horton D.L."/>
            <person name="Alikhan N.F."/>
            <person name="Baker D."/>
            <person name="Gharbi K."/>
            <person name="Hall N."/>
            <person name="Watson M."/>
            <person name="Adriaenssens E.M."/>
            <person name="Foster-Nyarko E."/>
            <person name="Jarju S."/>
            <person name="Secka A."/>
            <person name="Antonio M."/>
            <person name="Oren A."/>
            <person name="Chaudhuri R.R."/>
            <person name="La Ragione R."/>
            <person name="Hildebrand F."/>
            <person name="Pallen M.J."/>
        </authorList>
    </citation>
    <scope>NUCLEOTIDE SEQUENCE</scope>
    <source>
        <strain evidence="1">ChiHjej11B10-19426</strain>
    </source>
</reference>
<protein>
    <submittedName>
        <fullName evidence="1">Uncharacterized protein</fullName>
    </submittedName>
</protein>
<dbReference type="EMBL" id="DXCC01000021">
    <property type="protein sequence ID" value="HIZ15554.1"/>
    <property type="molecule type" value="Genomic_DNA"/>
</dbReference>